<evidence type="ECO:0000313" key="14">
    <source>
        <dbReference type="Proteomes" id="UP000014977"/>
    </source>
</evidence>
<comment type="cofactor">
    <cofactor evidence="1">
        <name>Zn(2+)</name>
        <dbReference type="ChEBI" id="CHEBI:29105"/>
    </cofactor>
</comment>
<evidence type="ECO:0000256" key="7">
    <source>
        <dbReference type="ARBA" id="ARBA00022833"/>
    </source>
</evidence>
<dbReference type="GO" id="GO:0008237">
    <property type="term" value="F:metallopeptidase activity"/>
    <property type="evidence" value="ECO:0007669"/>
    <property type="project" value="UniProtKB-KW"/>
</dbReference>
<dbReference type="GO" id="GO:0051536">
    <property type="term" value="F:iron-sulfur cluster binding"/>
    <property type="evidence" value="ECO:0007669"/>
    <property type="project" value="UniProtKB-KW"/>
</dbReference>
<comment type="similarity">
    <text evidence="11">Belongs to the peptidase M15 family.</text>
</comment>
<evidence type="ECO:0000256" key="2">
    <source>
        <dbReference type="ARBA" id="ARBA00004776"/>
    </source>
</evidence>
<keyword evidence="8" id="KW-0408">Iron</keyword>
<evidence type="ECO:0000256" key="10">
    <source>
        <dbReference type="ARBA" id="ARBA00023316"/>
    </source>
</evidence>
<dbReference type="STRING" id="897.B2D07_06930"/>
<keyword evidence="14" id="KW-1185">Reference proteome</keyword>
<evidence type="ECO:0000256" key="3">
    <source>
        <dbReference type="ARBA" id="ARBA00022670"/>
    </source>
</evidence>
<evidence type="ECO:0000256" key="9">
    <source>
        <dbReference type="ARBA" id="ARBA00023049"/>
    </source>
</evidence>
<dbReference type="CDD" id="cd14844">
    <property type="entry name" value="Zn-DD-carboxypeptidase_like"/>
    <property type="match status" value="1"/>
</dbReference>
<dbReference type="InterPro" id="IPR009045">
    <property type="entry name" value="Zn_M74/Hedgehog-like"/>
</dbReference>
<evidence type="ECO:0000256" key="6">
    <source>
        <dbReference type="ARBA" id="ARBA00022801"/>
    </source>
</evidence>
<dbReference type="Gene3D" id="3.30.1380.10">
    <property type="match status" value="1"/>
</dbReference>
<evidence type="ECO:0000256" key="4">
    <source>
        <dbReference type="ARBA" id="ARBA00022723"/>
    </source>
</evidence>
<comment type="caution">
    <text evidence="13">The sequence shown here is derived from an EMBL/GenBank/DDBJ whole genome shotgun (WGS) entry which is preliminary data.</text>
</comment>
<dbReference type="eggNOG" id="COG3108">
    <property type="taxonomic scope" value="Bacteria"/>
</dbReference>
<keyword evidence="3" id="KW-0645">Protease</keyword>
<comment type="pathway">
    <text evidence="2">Cell wall biogenesis; cell wall polysaccharide biosynthesis.</text>
</comment>
<evidence type="ECO:0000256" key="11">
    <source>
        <dbReference type="ARBA" id="ARBA00093448"/>
    </source>
</evidence>
<keyword evidence="8" id="KW-0411">Iron-sulfur</keyword>
<dbReference type="PROSITE" id="PS51318">
    <property type="entry name" value="TAT"/>
    <property type="match status" value="1"/>
</dbReference>
<keyword evidence="9" id="KW-0482">Metalloprotease</keyword>
<dbReference type="GO" id="GO:0046872">
    <property type="term" value="F:metal ion binding"/>
    <property type="evidence" value="ECO:0007669"/>
    <property type="project" value="UniProtKB-KW"/>
</dbReference>
<evidence type="ECO:0000256" key="1">
    <source>
        <dbReference type="ARBA" id="ARBA00001947"/>
    </source>
</evidence>
<dbReference type="GO" id="GO:0006508">
    <property type="term" value="P:proteolysis"/>
    <property type="evidence" value="ECO:0007669"/>
    <property type="project" value="UniProtKB-KW"/>
</dbReference>
<proteinExistence type="inferred from homology"/>
<evidence type="ECO:0000313" key="13">
    <source>
        <dbReference type="EMBL" id="EPR34812.1"/>
    </source>
</evidence>
<organism evidence="13 14">
    <name type="scientific">Desulfococcus multivorans DSM 2059</name>
    <dbReference type="NCBI Taxonomy" id="1121405"/>
    <lineage>
        <taxon>Bacteria</taxon>
        <taxon>Pseudomonadati</taxon>
        <taxon>Thermodesulfobacteriota</taxon>
        <taxon>Desulfobacteria</taxon>
        <taxon>Desulfobacterales</taxon>
        <taxon>Desulfococcaceae</taxon>
        <taxon>Desulfococcus</taxon>
    </lineage>
</organism>
<reference evidence="13 14" key="1">
    <citation type="journal article" date="2013" name="Genome Announc.">
        <title>Draft genome sequences for three mercury-methylating, sulfate-reducing bacteria.</title>
        <authorList>
            <person name="Brown S.D."/>
            <person name="Hurt R.A.Jr."/>
            <person name="Gilmour C.C."/>
            <person name="Elias D.A."/>
        </authorList>
    </citation>
    <scope>NUCLEOTIDE SEQUENCE [LARGE SCALE GENOMIC DNA]</scope>
    <source>
        <strain evidence="13 14">DSM 2059</strain>
    </source>
</reference>
<dbReference type="EMBL" id="ATHJ01000110">
    <property type="protein sequence ID" value="EPR34812.1"/>
    <property type="molecule type" value="Genomic_DNA"/>
</dbReference>
<name>S7TC92_DESML</name>
<keyword evidence="7" id="KW-0862">Zinc</keyword>
<evidence type="ECO:0000256" key="8">
    <source>
        <dbReference type="ARBA" id="ARBA00023014"/>
    </source>
</evidence>
<dbReference type="SUPFAM" id="SSF55166">
    <property type="entry name" value="Hedgehog/DD-peptidase"/>
    <property type="match status" value="1"/>
</dbReference>
<accession>S7TC92</accession>
<sequence length="179" mass="20202">MVNISRRRFLAVSAQAAAGILICPPMECWARAPRKFRLSFFHTHTEECLKIVHTPGRCSRSVEKKIRGFLRDFRTGDTHPIDPGLLDMLCKIQAATGSRGTIEIVSGYRSPQTNHRLRQSTRGVAKKSFHMKGRAIDIRIADLSTRRLRDTATSLRSGGVGYYAKSDFVHLDTGVFRTW</sequence>
<dbReference type="OrthoDB" id="9782994at2"/>
<dbReference type="AlphaFoldDB" id="S7TC92"/>
<dbReference type="PANTHER" id="PTHR37425">
    <property type="match status" value="1"/>
</dbReference>
<dbReference type="PANTHER" id="PTHR37425:SF1">
    <property type="entry name" value="OUTER MEMBRANE PROTEIN"/>
    <property type="match status" value="1"/>
</dbReference>
<keyword evidence="5" id="KW-0732">Signal</keyword>
<keyword evidence="6" id="KW-0378">Hydrolase</keyword>
<protein>
    <recommendedName>
        <fullName evidence="12">Murein endopeptidase K</fullName>
    </recommendedName>
</protein>
<dbReference type="Proteomes" id="UP000014977">
    <property type="component" value="Unassembled WGS sequence"/>
</dbReference>
<gene>
    <name evidence="13" type="ORF">dsmv_3191</name>
</gene>
<dbReference type="InterPro" id="IPR010275">
    <property type="entry name" value="MepK"/>
</dbReference>
<dbReference type="Pfam" id="PF05951">
    <property type="entry name" value="Peptidase_M15_2"/>
    <property type="match status" value="1"/>
</dbReference>
<evidence type="ECO:0000256" key="5">
    <source>
        <dbReference type="ARBA" id="ARBA00022729"/>
    </source>
</evidence>
<evidence type="ECO:0000256" key="12">
    <source>
        <dbReference type="ARBA" id="ARBA00093666"/>
    </source>
</evidence>
<keyword evidence="10" id="KW-0961">Cell wall biogenesis/degradation</keyword>
<dbReference type="GO" id="GO:0071555">
    <property type="term" value="P:cell wall organization"/>
    <property type="evidence" value="ECO:0007669"/>
    <property type="project" value="UniProtKB-KW"/>
</dbReference>
<dbReference type="InterPro" id="IPR006311">
    <property type="entry name" value="TAT_signal"/>
</dbReference>
<keyword evidence="4" id="KW-0479">Metal-binding</keyword>